<organism evidence="2">
    <name type="scientific">Scylla olivacea</name>
    <name type="common">Orange mud crab</name>
    <name type="synonym">Cancer olivacea</name>
    <dbReference type="NCBI Taxonomy" id="85551"/>
    <lineage>
        <taxon>Eukaryota</taxon>
        <taxon>Metazoa</taxon>
        <taxon>Ecdysozoa</taxon>
        <taxon>Arthropoda</taxon>
        <taxon>Crustacea</taxon>
        <taxon>Multicrustacea</taxon>
        <taxon>Malacostraca</taxon>
        <taxon>Eumalacostraca</taxon>
        <taxon>Eucarida</taxon>
        <taxon>Decapoda</taxon>
        <taxon>Pleocyemata</taxon>
        <taxon>Brachyura</taxon>
        <taxon>Eubrachyura</taxon>
        <taxon>Portunoidea</taxon>
        <taxon>Portunidae</taxon>
        <taxon>Portuninae</taxon>
        <taxon>Scylla</taxon>
    </lineage>
</organism>
<evidence type="ECO:0000259" key="1">
    <source>
        <dbReference type="Pfam" id="PF13843"/>
    </source>
</evidence>
<dbReference type="Pfam" id="PF13843">
    <property type="entry name" value="DDE_Tnp_1_7"/>
    <property type="match status" value="1"/>
</dbReference>
<dbReference type="PANTHER" id="PTHR47055:SF3">
    <property type="entry name" value="PHORBOL-ESTER_DAG-TYPE DOMAIN-CONTAINING PROTEIN"/>
    <property type="match status" value="1"/>
</dbReference>
<dbReference type="PANTHER" id="PTHR47055">
    <property type="entry name" value="DDE_TNP_1_7 DOMAIN-CONTAINING PROTEIN"/>
    <property type="match status" value="1"/>
</dbReference>
<name>A0A0N7ZBJ6_SCYOL</name>
<dbReference type="AlphaFoldDB" id="A0A0N7ZBJ6"/>
<dbReference type="InterPro" id="IPR029526">
    <property type="entry name" value="PGBD"/>
</dbReference>
<accession>A0A0N7ZBJ6</accession>
<sequence length="148" mass="17682">MLTSDEIKTFIGILLVSEYCCVPCRRLYWQRQPDVYNELIVDSMRRDRFEKIMKLFHAADNTKLPRNDKYGKVSPFMEILNDNFLKYREVFWSSNISVDESMIPYFGQYPTKQLIWGKPVRWGYKAWVAADPDGYVFDISVLSRQRWS</sequence>
<feature type="domain" description="PiggyBac transposable element-derived protein" evidence="1">
    <location>
        <begin position="2"/>
        <end position="144"/>
    </location>
</feature>
<dbReference type="EMBL" id="GDRN01082433">
    <property type="protein sequence ID" value="JAI61832.1"/>
    <property type="molecule type" value="Transcribed_RNA"/>
</dbReference>
<dbReference type="InterPro" id="IPR052638">
    <property type="entry name" value="PiggyBac_TE-derived"/>
</dbReference>
<dbReference type="GO" id="GO:0043565">
    <property type="term" value="F:sequence-specific DNA binding"/>
    <property type="evidence" value="ECO:0007669"/>
    <property type="project" value="TreeGrafter"/>
</dbReference>
<reference evidence="2" key="1">
    <citation type="submission" date="2015-09" db="EMBL/GenBank/DDBJ databases">
        <title>Scylla olivacea transcriptome.</title>
        <authorList>
            <person name="Ikhwanuddin M."/>
        </authorList>
    </citation>
    <scope>NUCLEOTIDE SEQUENCE</scope>
</reference>
<proteinExistence type="predicted"/>
<evidence type="ECO:0000313" key="2">
    <source>
        <dbReference type="EMBL" id="JAI61832.1"/>
    </source>
</evidence>
<protein>
    <recommendedName>
        <fullName evidence="1">PiggyBac transposable element-derived protein domain-containing protein</fullName>
    </recommendedName>
</protein>